<evidence type="ECO:0000256" key="3">
    <source>
        <dbReference type="PIRSR" id="PIRSR603782-1"/>
    </source>
</evidence>
<gene>
    <name evidence="6" type="ORF">ESZ_00222</name>
</gene>
<keyword evidence="7" id="KW-1185">Reference proteome</keyword>
<proteinExistence type="inferred from homology"/>
<dbReference type="AlphaFoldDB" id="A0A6J5JWZ5"/>
<accession>A0A6J5JWZ5</accession>
<feature type="binding site" evidence="3">
    <location>
        <position position="66"/>
    </location>
    <ligand>
        <name>Cu cation</name>
        <dbReference type="ChEBI" id="CHEBI:23378"/>
    </ligand>
</feature>
<name>A0A6J5JWZ5_9GAMM</name>
<dbReference type="InterPro" id="IPR036249">
    <property type="entry name" value="Thioredoxin-like_sf"/>
</dbReference>
<feature type="disulfide bond" description="Redox-active" evidence="4">
    <location>
        <begin position="62"/>
        <end position="66"/>
    </location>
</feature>
<dbReference type="InterPro" id="IPR003782">
    <property type="entry name" value="SCO1/SenC"/>
</dbReference>
<dbReference type="Gene3D" id="3.40.30.10">
    <property type="entry name" value="Glutaredoxin"/>
    <property type="match status" value="1"/>
</dbReference>
<feature type="binding site" evidence="3">
    <location>
        <position position="62"/>
    </location>
    <ligand>
        <name>Cu cation</name>
        <dbReference type="ChEBI" id="CHEBI:23378"/>
    </ligand>
</feature>
<dbReference type="KEGG" id="acil:ESZ_00222"/>
<dbReference type="SUPFAM" id="SSF52833">
    <property type="entry name" value="Thioredoxin-like"/>
    <property type="match status" value="1"/>
</dbReference>
<dbReference type="InterPro" id="IPR013766">
    <property type="entry name" value="Thioredoxin_domain"/>
</dbReference>
<dbReference type="Proteomes" id="UP000509549">
    <property type="component" value="Chromosome"/>
</dbReference>
<keyword evidence="3" id="KW-0479">Metal-binding</keyword>
<dbReference type="EMBL" id="LR794158">
    <property type="protein sequence ID" value="CAB3976416.1"/>
    <property type="molecule type" value="Genomic_DNA"/>
</dbReference>
<comment type="similarity">
    <text evidence="1">Belongs to the SCO1/2 family.</text>
</comment>
<dbReference type="PROSITE" id="PS51352">
    <property type="entry name" value="THIOREDOXIN_2"/>
    <property type="match status" value="1"/>
</dbReference>
<reference evidence="6 7" key="1">
    <citation type="submission" date="2020-04" db="EMBL/GenBank/DDBJ databases">
        <authorList>
            <person name="Graf S J."/>
        </authorList>
    </citation>
    <scope>NUCLEOTIDE SEQUENCE [LARGE SCALE GENOMIC DNA]</scope>
    <source>
        <strain evidence="6">1</strain>
    </source>
</reference>
<evidence type="ECO:0000256" key="2">
    <source>
        <dbReference type="ARBA" id="ARBA00023008"/>
    </source>
</evidence>
<evidence type="ECO:0000313" key="7">
    <source>
        <dbReference type="Proteomes" id="UP000509549"/>
    </source>
</evidence>
<evidence type="ECO:0000256" key="1">
    <source>
        <dbReference type="ARBA" id="ARBA00010996"/>
    </source>
</evidence>
<dbReference type="Pfam" id="PF02630">
    <property type="entry name" value="SCO1-SenC"/>
    <property type="match status" value="1"/>
</dbReference>
<evidence type="ECO:0000259" key="5">
    <source>
        <dbReference type="PROSITE" id="PS51352"/>
    </source>
</evidence>
<evidence type="ECO:0000256" key="4">
    <source>
        <dbReference type="PIRSR" id="PIRSR603782-2"/>
    </source>
</evidence>
<keyword evidence="4" id="KW-1015">Disulfide bond</keyword>
<dbReference type="PANTHER" id="PTHR12151:SF25">
    <property type="entry name" value="LINALOOL DEHYDRATASE_ISOMERASE DOMAIN-CONTAINING PROTEIN"/>
    <property type="match status" value="1"/>
</dbReference>
<evidence type="ECO:0000313" key="6">
    <source>
        <dbReference type="EMBL" id="CAB3976416.1"/>
    </source>
</evidence>
<keyword evidence="2 3" id="KW-0186">Copper</keyword>
<dbReference type="RefSeq" id="WP_176604944.1">
    <property type="nucleotide sequence ID" value="NZ_LR794158.1"/>
</dbReference>
<organism evidence="6 7">
    <name type="scientific">Candidatus Azoamicus ciliaticola</name>
    <dbReference type="NCBI Taxonomy" id="2652803"/>
    <lineage>
        <taxon>Bacteria</taxon>
        <taxon>Pseudomonadati</taxon>
        <taxon>Pseudomonadota</taxon>
        <taxon>Gammaproteobacteria</taxon>
        <taxon>Candidatus Azoamicaceae</taxon>
        <taxon>Candidatus Azoamicus</taxon>
    </lineage>
</organism>
<protein>
    <recommendedName>
        <fullName evidence="5">Thioredoxin domain-containing protein</fullName>
    </recommendedName>
</protein>
<sequence>MLKINKFFLFLFFLTFSFSVFSFSGNSIYNLNSRLINYNGEILDFPKFSGKIQVFSMIYTRCKTVCPVIISNMKAIEKLLSEDLKYDVNFLLISLDPDRDSVDVLKKFFNEKKFGPDRWNLCKTNKSETLRIALATGIKYKKEKNDEYTHSNVIVILDKEGVIRLHHPGLDKNYDGVIDLIKSLK</sequence>
<dbReference type="CDD" id="cd02968">
    <property type="entry name" value="SCO"/>
    <property type="match status" value="1"/>
</dbReference>
<feature type="domain" description="Thioredoxin" evidence="5">
    <location>
        <begin position="22"/>
        <end position="185"/>
    </location>
</feature>
<dbReference type="PANTHER" id="PTHR12151">
    <property type="entry name" value="ELECTRON TRANSPORT PROTIN SCO1/SENC FAMILY MEMBER"/>
    <property type="match status" value="1"/>
</dbReference>
<dbReference type="GO" id="GO:0046872">
    <property type="term" value="F:metal ion binding"/>
    <property type="evidence" value="ECO:0007669"/>
    <property type="project" value="UniProtKB-KW"/>
</dbReference>
<feature type="binding site" evidence="3">
    <location>
        <position position="150"/>
    </location>
    <ligand>
        <name>Cu cation</name>
        <dbReference type="ChEBI" id="CHEBI:23378"/>
    </ligand>
</feature>